<feature type="non-terminal residue" evidence="6">
    <location>
        <position position="1"/>
    </location>
</feature>
<dbReference type="Gene3D" id="3.60.20.10">
    <property type="entry name" value="Glutamine Phosphoribosylpyrophosphate, subunit 1, domain 1"/>
    <property type="match status" value="1"/>
</dbReference>
<dbReference type="SUPFAM" id="SSF56235">
    <property type="entry name" value="N-terminal nucleophile aminohydrolases (Ntn hydrolases)"/>
    <property type="match status" value="1"/>
</dbReference>
<dbReference type="PROSITE" id="PS51278">
    <property type="entry name" value="GATASE_TYPE_2"/>
    <property type="match status" value="1"/>
</dbReference>
<dbReference type="InterPro" id="IPR017932">
    <property type="entry name" value="GATase_2_dom"/>
</dbReference>
<keyword evidence="4" id="KW-0315">Glutamine amidotransferase</keyword>
<accession>A0A1B6K7I7</accession>
<feature type="domain" description="Glutamine amidotransferase type-2" evidence="5">
    <location>
        <begin position="1"/>
        <end position="195"/>
    </location>
</feature>
<evidence type="ECO:0000259" key="5">
    <source>
        <dbReference type="PROSITE" id="PS51278"/>
    </source>
</evidence>
<dbReference type="InterPro" id="IPR029055">
    <property type="entry name" value="Ntn_hydrolases_N"/>
</dbReference>
<dbReference type="Pfam" id="PF13522">
    <property type="entry name" value="GATase_6"/>
    <property type="match status" value="1"/>
</dbReference>
<dbReference type="AlphaFoldDB" id="A0A1B6K7I7"/>
<protein>
    <recommendedName>
        <fullName evidence="2">glutamine--fructose-6-phosphate transaminase (isomerizing)</fullName>
        <ecNumber evidence="2">2.6.1.16</ecNumber>
    </recommendedName>
</protein>
<keyword evidence="3" id="KW-0808">Transferase</keyword>
<evidence type="ECO:0000256" key="1">
    <source>
        <dbReference type="ARBA" id="ARBA00001031"/>
    </source>
</evidence>
<dbReference type="PANTHER" id="PTHR10937">
    <property type="entry name" value="GLUCOSAMINE--FRUCTOSE-6-PHOSPHATE AMINOTRANSFERASE, ISOMERIZING"/>
    <property type="match status" value="1"/>
</dbReference>
<sequence>LHDYCRERSSASEETPLIGMLHTRWATSGGRPTIETGQPMQSDRRGEFTLVLNGMISNDDELRKEIINSGAYEEKLRTETDTEVVARLFYEIYHRNVSMDGGPKPSFEDLCRRVAGMCKGAYAIAVISKHYPGEVVAYANQMTFCIGLGDGNAEFRGTDAESRYLCPGGDYYEFCSDPRAMTERIKNLCYLKNGD</sequence>
<evidence type="ECO:0000313" key="6">
    <source>
        <dbReference type="EMBL" id="JAT07365.1"/>
    </source>
</evidence>
<gene>
    <name evidence="6" type="ORF">g.2703</name>
</gene>
<organism evidence="6">
    <name type="scientific">Homalodisca liturata</name>
    <dbReference type="NCBI Taxonomy" id="320908"/>
    <lineage>
        <taxon>Eukaryota</taxon>
        <taxon>Metazoa</taxon>
        <taxon>Ecdysozoa</taxon>
        <taxon>Arthropoda</taxon>
        <taxon>Hexapoda</taxon>
        <taxon>Insecta</taxon>
        <taxon>Pterygota</taxon>
        <taxon>Neoptera</taxon>
        <taxon>Paraneoptera</taxon>
        <taxon>Hemiptera</taxon>
        <taxon>Auchenorrhyncha</taxon>
        <taxon>Membracoidea</taxon>
        <taxon>Cicadellidae</taxon>
        <taxon>Cicadellinae</taxon>
        <taxon>Proconiini</taxon>
        <taxon>Homalodisca</taxon>
    </lineage>
</organism>
<dbReference type="GO" id="GO:0004360">
    <property type="term" value="F:glutamine-fructose-6-phosphate transaminase (isomerizing) activity"/>
    <property type="evidence" value="ECO:0007669"/>
    <property type="project" value="UniProtKB-EC"/>
</dbReference>
<dbReference type="EC" id="2.6.1.16" evidence="2"/>
<name>A0A1B6K7I7_9HEMI</name>
<dbReference type="EMBL" id="GECU01000342">
    <property type="protein sequence ID" value="JAT07365.1"/>
    <property type="molecule type" value="Transcribed_RNA"/>
</dbReference>
<reference evidence="6" key="1">
    <citation type="submission" date="2015-11" db="EMBL/GenBank/DDBJ databases">
        <title>De novo transcriptome assembly of four potential Pierce s Disease insect vectors from Arizona vineyards.</title>
        <authorList>
            <person name="Tassone E.E."/>
        </authorList>
    </citation>
    <scope>NUCLEOTIDE SEQUENCE</scope>
</reference>
<evidence type="ECO:0000256" key="3">
    <source>
        <dbReference type="ARBA" id="ARBA00022679"/>
    </source>
</evidence>
<evidence type="ECO:0000256" key="4">
    <source>
        <dbReference type="ARBA" id="ARBA00022962"/>
    </source>
</evidence>
<proteinExistence type="predicted"/>
<feature type="non-terminal residue" evidence="6">
    <location>
        <position position="195"/>
    </location>
</feature>
<evidence type="ECO:0000256" key="2">
    <source>
        <dbReference type="ARBA" id="ARBA00012916"/>
    </source>
</evidence>
<comment type="catalytic activity">
    <reaction evidence="1">
        <text>D-fructose 6-phosphate + L-glutamine = D-glucosamine 6-phosphate + L-glutamate</text>
        <dbReference type="Rhea" id="RHEA:13237"/>
        <dbReference type="ChEBI" id="CHEBI:29985"/>
        <dbReference type="ChEBI" id="CHEBI:58359"/>
        <dbReference type="ChEBI" id="CHEBI:58725"/>
        <dbReference type="ChEBI" id="CHEBI:61527"/>
        <dbReference type="EC" id="2.6.1.16"/>
    </reaction>
</comment>